<dbReference type="InterPro" id="IPR036188">
    <property type="entry name" value="FAD/NAD-bd_sf"/>
</dbReference>
<evidence type="ECO:0000256" key="4">
    <source>
        <dbReference type="ARBA" id="ARBA00023002"/>
    </source>
</evidence>
<reference evidence="6" key="1">
    <citation type="submission" date="2022-10" db="EMBL/GenBank/DDBJ databases">
        <title>The complete genomes of actinobacterial strains from the NBC collection.</title>
        <authorList>
            <person name="Joergensen T.S."/>
            <person name="Alvarez Arevalo M."/>
            <person name="Sterndorff E.B."/>
            <person name="Faurdal D."/>
            <person name="Vuksanovic O."/>
            <person name="Mourched A.-S."/>
            <person name="Charusanti P."/>
            <person name="Shaw S."/>
            <person name="Blin K."/>
            <person name="Weber T."/>
        </authorList>
    </citation>
    <scope>NUCLEOTIDE SEQUENCE</scope>
    <source>
        <strain evidence="6">NBC_01482</strain>
    </source>
</reference>
<gene>
    <name evidence="6" type="ORF">OG563_04245</name>
</gene>
<keyword evidence="7" id="KW-1185">Reference proteome</keyword>
<dbReference type="InterPro" id="IPR027477">
    <property type="entry name" value="Succ_DH/fumarate_Rdtase_cat_sf"/>
</dbReference>
<proteinExistence type="predicted"/>
<organism evidence="6 7">
    <name type="scientific">Nocardia vinacea</name>
    <dbReference type="NCBI Taxonomy" id="96468"/>
    <lineage>
        <taxon>Bacteria</taxon>
        <taxon>Bacillati</taxon>
        <taxon>Actinomycetota</taxon>
        <taxon>Actinomycetes</taxon>
        <taxon>Mycobacteriales</taxon>
        <taxon>Nocardiaceae</taxon>
        <taxon>Nocardia</taxon>
    </lineage>
</organism>
<feature type="domain" description="FAD-dependent oxidoreductase 2 FAD-binding" evidence="5">
    <location>
        <begin position="12"/>
        <end position="539"/>
    </location>
</feature>
<dbReference type="RefSeq" id="WP_327100532.1">
    <property type="nucleotide sequence ID" value="NZ_CP109149.1"/>
</dbReference>
<evidence type="ECO:0000313" key="7">
    <source>
        <dbReference type="Proteomes" id="UP001432062"/>
    </source>
</evidence>
<accession>A0ABZ1YW10</accession>
<comment type="cofactor">
    <cofactor evidence="1">
        <name>FAD</name>
        <dbReference type="ChEBI" id="CHEBI:57692"/>
    </cofactor>
</comment>
<keyword evidence="3" id="KW-0274">FAD</keyword>
<keyword evidence="4" id="KW-0560">Oxidoreductase</keyword>
<dbReference type="Gene3D" id="3.50.50.60">
    <property type="entry name" value="FAD/NAD(P)-binding domain"/>
    <property type="match status" value="2"/>
</dbReference>
<evidence type="ECO:0000256" key="2">
    <source>
        <dbReference type="ARBA" id="ARBA00022630"/>
    </source>
</evidence>
<dbReference type="SUPFAM" id="SSF56425">
    <property type="entry name" value="Succinate dehydrogenase/fumarate reductase flavoprotein, catalytic domain"/>
    <property type="match status" value="1"/>
</dbReference>
<evidence type="ECO:0000313" key="6">
    <source>
        <dbReference type="EMBL" id="WUV47460.1"/>
    </source>
</evidence>
<dbReference type="Pfam" id="PF00890">
    <property type="entry name" value="FAD_binding_2"/>
    <property type="match status" value="1"/>
</dbReference>
<dbReference type="PANTHER" id="PTHR43400:SF10">
    <property type="entry name" value="3-OXOSTEROID 1-DEHYDROGENASE"/>
    <property type="match status" value="1"/>
</dbReference>
<name>A0ABZ1YW10_9NOCA</name>
<protein>
    <submittedName>
        <fullName evidence="6">FAD-dependent oxidoreductase</fullName>
    </submittedName>
</protein>
<evidence type="ECO:0000256" key="1">
    <source>
        <dbReference type="ARBA" id="ARBA00001974"/>
    </source>
</evidence>
<dbReference type="PANTHER" id="PTHR43400">
    <property type="entry name" value="FUMARATE REDUCTASE"/>
    <property type="match status" value="1"/>
</dbReference>
<keyword evidence="2" id="KW-0285">Flavoprotein</keyword>
<dbReference type="InterPro" id="IPR003953">
    <property type="entry name" value="FAD-dep_OxRdtase_2_FAD-bd"/>
</dbReference>
<dbReference type="Proteomes" id="UP001432062">
    <property type="component" value="Chromosome"/>
</dbReference>
<sequence>MTSMNDWDLTTDFLVVGSGAGVVGALRARALGKDVLVVEKSDLVGGSTCMSGGVLWLPNNPLMQRDGVPDSLEDALRYFDTVVGDAGRASSPARRLAYLHSGIDMVEFLESEGLKFRRCEGYSDYYAGVRGCEGGSARGRSIEPEIFDKKKLGAWRDRIRPGFAGGMVIYTVEAAPMSLMRTRIGMATMARVGRRTVGGRLRGRQLAANGAALIARLVDALLRRQVPIWRESALTDLVVEDGRVVGAVIQRDGGAVRVRARDGILLAAGGFARNETMRKEYSDGQPIGADWTSANPGDTGDAIRLAMDLGAATDMLDEAWWMPSWIMPDGTPGMCLSERCKPGSLIVDAQGRRYFNEACSYQEAGQRMYAHHRESGGAIPSWLIIDSRHRASYPFGMAPAGWTPKKLITGGVLKRGETLEDLARQCGIPADSLLETVSRFNGFAETGVDEDFHRGEGDHERFYGDRTHQPNPSLGPIEKGPFYAAALYPGDIGTSGGLLCDEFSRVLNAEGEPISGLYATGNCTASVMGRRYLGAGASIAASAVFGYAAANHACESPGREHSE</sequence>
<evidence type="ECO:0000259" key="5">
    <source>
        <dbReference type="Pfam" id="PF00890"/>
    </source>
</evidence>
<dbReference type="SUPFAM" id="SSF51905">
    <property type="entry name" value="FAD/NAD(P)-binding domain"/>
    <property type="match status" value="1"/>
</dbReference>
<dbReference type="Gene3D" id="3.90.700.10">
    <property type="entry name" value="Succinate dehydrogenase/fumarate reductase flavoprotein, catalytic domain"/>
    <property type="match status" value="1"/>
</dbReference>
<dbReference type="InterPro" id="IPR050315">
    <property type="entry name" value="FAD-oxidoreductase_2"/>
</dbReference>
<evidence type="ECO:0000256" key="3">
    <source>
        <dbReference type="ARBA" id="ARBA00022827"/>
    </source>
</evidence>
<dbReference type="EMBL" id="CP109441">
    <property type="protein sequence ID" value="WUV47460.1"/>
    <property type="molecule type" value="Genomic_DNA"/>
</dbReference>